<dbReference type="EMBL" id="JAGPYM010000047">
    <property type="protein sequence ID" value="KAH6872052.1"/>
    <property type="molecule type" value="Genomic_DNA"/>
</dbReference>
<evidence type="ECO:0000313" key="2">
    <source>
        <dbReference type="Proteomes" id="UP000777438"/>
    </source>
</evidence>
<dbReference type="OrthoDB" id="3594103at2759"/>
<feature type="non-terminal residue" evidence="1">
    <location>
        <position position="1"/>
    </location>
</feature>
<dbReference type="InterPro" id="IPR011333">
    <property type="entry name" value="SKP1/BTB/POZ_sf"/>
</dbReference>
<name>A0A9P9AHY6_9HYPO</name>
<reference evidence="1 2" key="1">
    <citation type="journal article" date="2021" name="Nat. Commun.">
        <title>Genetic determinants of endophytism in the Arabidopsis root mycobiome.</title>
        <authorList>
            <person name="Mesny F."/>
            <person name="Miyauchi S."/>
            <person name="Thiergart T."/>
            <person name="Pickel B."/>
            <person name="Atanasova L."/>
            <person name="Karlsson M."/>
            <person name="Huettel B."/>
            <person name="Barry K.W."/>
            <person name="Haridas S."/>
            <person name="Chen C."/>
            <person name="Bauer D."/>
            <person name="Andreopoulos W."/>
            <person name="Pangilinan J."/>
            <person name="LaButti K."/>
            <person name="Riley R."/>
            <person name="Lipzen A."/>
            <person name="Clum A."/>
            <person name="Drula E."/>
            <person name="Henrissat B."/>
            <person name="Kohler A."/>
            <person name="Grigoriev I.V."/>
            <person name="Martin F.M."/>
            <person name="Hacquard S."/>
        </authorList>
    </citation>
    <scope>NUCLEOTIDE SEQUENCE [LARGE SCALE GENOMIC DNA]</scope>
    <source>
        <strain evidence="1 2">MPI-CAGE-CH-0241</strain>
    </source>
</reference>
<organism evidence="1 2">
    <name type="scientific">Thelonectria olida</name>
    <dbReference type="NCBI Taxonomy" id="1576542"/>
    <lineage>
        <taxon>Eukaryota</taxon>
        <taxon>Fungi</taxon>
        <taxon>Dikarya</taxon>
        <taxon>Ascomycota</taxon>
        <taxon>Pezizomycotina</taxon>
        <taxon>Sordariomycetes</taxon>
        <taxon>Hypocreomycetidae</taxon>
        <taxon>Hypocreales</taxon>
        <taxon>Nectriaceae</taxon>
        <taxon>Thelonectria</taxon>
    </lineage>
</organism>
<feature type="non-terminal residue" evidence="1">
    <location>
        <position position="157"/>
    </location>
</feature>
<accession>A0A9P9AHY6</accession>
<dbReference type="Gene3D" id="3.30.710.10">
    <property type="entry name" value="Potassium Channel Kv1.1, Chain A"/>
    <property type="match status" value="1"/>
</dbReference>
<dbReference type="AlphaFoldDB" id="A0A9P9AHY6"/>
<dbReference type="PANTHER" id="PTHR37538">
    <property type="entry name" value="BTB DOMAIN-CONTAINING PROTEIN"/>
    <property type="match status" value="1"/>
</dbReference>
<proteinExistence type="predicted"/>
<evidence type="ECO:0000313" key="1">
    <source>
        <dbReference type="EMBL" id="KAH6872052.1"/>
    </source>
</evidence>
<dbReference type="PANTHER" id="PTHR37538:SF1">
    <property type="entry name" value="BTB DOMAIN-CONTAINING PROTEIN"/>
    <property type="match status" value="1"/>
</dbReference>
<sequence length="157" mass="17923">SPYIGPIIKLFCKDGDLALQVHRSLLEPSSKLLSMAKDHGTKTEIRLNDISQEAGHVLVHFLYTKTYRCLRSNDSVTQGRQLAEFRACLECYVTARKYALSNLETLMQTELERLSTEITVPNLIAILEELCPRPSQDDKWFPCFVESCVQRAFDDPQ</sequence>
<dbReference type="SUPFAM" id="SSF54695">
    <property type="entry name" value="POZ domain"/>
    <property type="match status" value="1"/>
</dbReference>
<protein>
    <recommendedName>
        <fullName evidence="3">BTB domain-containing protein</fullName>
    </recommendedName>
</protein>
<dbReference type="Proteomes" id="UP000777438">
    <property type="component" value="Unassembled WGS sequence"/>
</dbReference>
<comment type="caution">
    <text evidence="1">The sequence shown here is derived from an EMBL/GenBank/DDBJ whole genome shotgun (WGS) entry which is preliminary data.</text>
</comment>
<gene>
    <name evidence="1" type="ORF">B0T10DRAFT_377379</name>
</gene>
<keyword evidence="2" id="KW-1185">Reference proteome</keyword>
<evidence type="ECO:0008006" key="3">
    <source>
        <dbReference type="Google" id="ProtNLM"/>
    </source>
</evidence>